<feature type="signal peptide" evidence="1">
    <location>
        <begin position="1"/>
        <end position="23"/>
    </location>
</feature>
<evidence type="ECO:0000256" key="1">
    <source>
        <dbReference type="SAM" id="SignalP"/>
    </source>
</evidence>
<organism evidence="3 4">
    <name type="scientific">Streptomyces chilikensis</name>
    <dbReference type="NCBI Taxonomy" id="1194079"/>
    <lineage>
        <taxon>Bacteria</taxon>
        <taxon>Bacillati</taxon>
        <taxon>Actinomycetota</taxon>
        <taxon>Actinomycetes</taxon>
        <taxon>Kitasatosporales</taxon>
        <taxon>Streptomycetaceae</taxon>
        <taxon>Streptomyces</taxon>
    </lineage>
</organism>
<dbReference type="InterPro" id="IPR005490">
    <property type="entry name" value="LD_TPept_cat_dom"/>
</dbReference>
<keyword evidence="1" id="KW-0732">Signal</keyword>
<feature type="chain" id="PRO_5046475462" evidence="1">
    <location>
        <begin position="24"/>
        <end position="201"/>
    </location>
</feature>
<dbReference type="Proteomes" id="UP001551584">
    <property type="component" value="Unassembled WGS sequence"/>
</dbReference>
<gene>
    <name evidence="3" type="ORF">AB0D95_04790</name>
</gene>
<protein>
    <submittedName>
        <fullName evidence="3">L,D-transpeptidase family protein</fullName>
    </submittedName>
</protein>
<reference evidence="3 4" key="1">
    <citation type="submission" date="2024-06" db="EMBL/GenBank/DDBJ databases">
        <title>The Natural Products Discovery Center: Release of the First 8490 Sequenced Strains for Exploring Actinobacteria Biosynthetic Diversity.</title>
        <authorList>
            <person name="Kalkreuter E."/>
            <person name="Kautsar S.A."/>
            <person name="Yang D."/>
            <person name="Bader C.D."/>
            <person name="Teijaro C.N."/>
            <person name="Fluegel L."/>
            <person name="Davis C.M."/>
            <person name="Simpson J.R."/>
            <person name="Lauterbach L."/>
            <person name="Steele A.D."/>
            <person name="Gui C."/>
            <person name="Meng S."/>
            <person name="Li G."/>
            <person name="Viehrig K."/>
            <person name="Ye F."/>
            <person name="Su P."/>
            <person name="Kiefer A.F."/>
            <person name="Nichols A."/>
            <person name="Cepeda A.J."/>
            <person name="Yan W."/>
            <person name="Fan B."/>
            <person name="Jiang Y."/>
            <person name="Adhikari A."/>
            <person name="Zheng C.-J."/>
            <person name="Schuster L."/>
            <person name="Cowan T.M."/>
            <person name="Smanski M.J."/>
            <person name="Chevrette M.G."/>
            <person name="De Carvalho L.P.S."/>
            <person name="Shen B."/>
        </authorList>
    </citation>
    <scope>NUCLEOTIDE SEQUENCE [LARGE SCALE GENOMIC DNA]</scope>
    <source>
        <strain evidence="3 4">NPDC048117</strain>
    </source>
</reference>
<sequence length="201" mass="21945">MRNLRKITATTAVAVSTATLALAAPAAAAPVGTAAVGYSTRLIFDKNPADPSNSRLYWRVYRVEDNGRQRKIVDVSWRAGSGIGVKNDCTRNKGWLPNGSYNITLHPSYNGSIIKGVAFRLNNKKCSAGTTTRTDLFIHSEMTRSGGQNRNVESQRWDGNGDYKSNGCIKLKPADIKSLASHYKRYHPASRTVTAKLTVVS</sequence>
<evidence type="ECO:0000259" key="2">
    <source>
        <dbReference type="Pfam" id="PF03734"/>
    </source>
</evidence>
<evidence type="ECO:0000313" key="4">
    <source>
        <dbReference type="Proteomes" id="UP001551584"/>
    </source>
</evidence>
<proteinExistence type="predicted"/>
<comment type="caution">
    <text evidence="3">The sequence shown here is derived from an EMBL/GenBank/DDBJ whole genome shotgun (WGS) entry which is preliminary data.</text>
</comment>
<dbReference type="Pfam" id="PF03734">
    <property type="entry name" value="YkuD"/>
    <property type="match status" value="1"/>
</dbReference>
<keyword evidence="4" id="KW-1185">Reference proteome</keyword>
<dbReference type="EMBL" id="JBEZNA010000006">
    <property type="protein sequence ID" value="MEU9576589.1"/>
    <property type="molecule type" value="Genomic_DNA"/>
</dbReference>
<name>A0ABV3EK79_9ACTN</name>
<accession>A0ABV3EK79</accession>
<dbReference type="RefSeq" id="WP_359269008.1">
    <property type="nucleotide sequence ID" value="NZ_JBEZNA010000006.1"/>
</dbReference>
<evidence type="ECO:0000313" key="3">
    <source>
        <dbReference type="EMBL" id="MEU9576589.1"/>
    </source>
</evidence>
<feature type="domain" description="L,D-TPase catalytic" evidence="2">
    <location>
        <begin position="64"/>
        <end position="182"/>
    </location>
</feature>